<sequence>MAVYEGVILTSSQVCWNIQSLLHHVSQVWPLVQVTRDDGELVHSGLLLRLTPRSSGAGGVLRDSGGSVLRGFSSFLGSRTNMEAEASALLEGMLLSTDFHFLQVEMDSQVLLAIVNGNGRIPWTLWKTISRIQTLALGRQVTFTHVYREANGVADALVNLASSTGVCQSFGASTLPDHIQGLARLDRMRVPYVRLD</sequence>
<dbReference type="PANTHER" id="PTHR47723">
    <property type="entry name" value="OS05G0353850 PROTEIN"/>
    <property type="match status" value="1"/>
</dbReference>
<dbReference type="RefSeq" id="XP_071909894.1">
    <property type="nucleotide sequence ID" value="XM_072053793.1"/>
</dbReference>
<dbReference type="Pfam" id="PF13456">
    <property type="entry name" value="RVT_3"/>
    <property type="match status" value="1"/>
</dbReference>
<evidence type="ECO:0000259" key="1">
    <source>
        <dbReference type="Pfam" id="PF13456"/>
    </source>
</evidence>
<gene>
    <name evidence="3" type="primary">LOC140008887</name>
</gene>
<keyword evidence="2" id="KW-1185">Reference proteome</keyword>
<organism evidence="2 3">
    <name type="scientific">Coffea arabica</name>
    <name type="common">Arabian coffee</name>
    <dbReference type="NCBI Taxonomy" id="13443"/>
    <lineage>
        <taxon>Eukaryota</taxon>
        <taxon>Viridiplantae</taxon>
        <taxon>Streptophyta</taxon>
        <taxon>Embryophyta</taxon>
        <taxon>Tracheophyta</taxon>
        <taxon>Spermatophyta</taxon>
        <taxon>Magnoliopsida</taxon>
        <taxon>eudicotyledons</taxon>
        <taxon>Gunneridae</taxon>
        <taxon>Pentapetalae</taxon>
        <taxon>asterids</taxon>
        <taxon>lamiids</taxon>
        <taxon>Gentianales</taxon>
        <taxon>Rubiaceae</taxon>
        <taxon>Ixoroideae</taxon>
        <taxon>Gardenieae complex</taxon>
        <taxon>Bertiereae - Coffeeae clade</taxon>
        <taxon>Coffeeae</taxon>
        <taxon>Coffea</taxon>
    </lineage>
</organism>
<dbReference type="InterPro" id="IPR012337">
    <property type="entry name" value="RNaseH-like_sf"/>
</dbReference>
<accession>A0ABM4URI9</accession>
<dbReference type="GeneID" id="140008887"/>
<dbReference type="InterPro" id="IPR044730">
    <property type="entry name" value="RNase_H-like_dom_plant"/>
</dbReference>
<dbReference type="CDD" id="cd06222">
    <property type="entry name" value="RNase_H_like"/>
    <property type="match status" value="1"/>
</dbReference>
<evidence type="ECO:0000313" key="3">
    <source>
        <dbReference type="RefSeq" id="XP_071909894.1"/>
    </source>
</evidence>
<feature type="domain" description="RNase H type-1" evidence="1">
    <location>
        <begin position="53"/>
        <end position="160"/>
    </location>
</feature>
<dbReference type="InterPro" id="IPR002156">
    <property type="entry name" value="RNaseH_domain"/>
</dbReference>
<dbReference type="PANTHER" id="PTHR47723:SF19">
    <property type="entry name" value="POLYNUCLEOTIDYL TRANSFERASE, RIBONUCLEASE H-LIKE SUPERFAMILY PROTEIN"/>
    <property type="match status" value="1"/>
</dbReference>
<protein>
    <recommendedName>
        <fullName evidence="1">RNase H type-1 domain-containing protein</fullName>
    </recommendedName>
</protein>
<reference evidence="3" key="1">
    <citation type="submission" date="2025-08" db="UniProtKB">
        <authorList>
            <consortium name="RefSeq"/>
        </authorList>
    </citation>
    <scope>IDENTIFICATION</scope>
    <source>
        <tissue evidence="3">Leaves</tissue>
    </source>
</reference>
<dbReference type="Gene3D" id="3.30.420.10">
    <property type="entry name" value="Ribonuclease H-like superfamily/Ribonuclease H"/>
    <property type="match status" value="1"/>
</dbReference>
<dbReference type="SUPFAM" id="SSF53098">
    <property type="entry name" value="Ribonuclease H-like"/>
    <property type="match status" value="1"/>
</dbReference>
<dbReference type="Proteomes" id="UP001652660">
    <property type="component" value="Chromosome 6c"/>
</dbReference>
<dbReference type="InterPro" id="IPR036397">
    <property type="entry name" value="RNaseH_sf"/>
</dbReference>
<dbReference type="InterPro" id="IPR053151">
    <property type="entry name" value="RNase_H-like"/>
</dbReference>
<name>A0ABM4URI9_COFAR</name>
<proteinExistence type="predicted"/>
<evidence type="ECO:0000313" key="2">
    <source>
        <dbReference type="Proteomes" id="UP001652660"/>
    </source>
</evidence>